<name>A0ABW0M2K0_9BACL</name>
<protein>
    <submittedName>
        <fullName evidence="1">Uncharacterized protein</fullName>
    </submittedName>
</protein>
<reference evidence="2" key="1">
    <citation type="journal article" date="2019" name="Int. J. Syst. Evol. Microbiol.">
        <title>The Global Catalogue of Microorganisms (GCM) 10K type strain sequencing project: providing services to taxonomists for standard genome sequencing and annotation.</title>
        <authorList>
            <consortium name="The Broad Institute Genomics Platform"/>
            <consortium name="The Broad Institute Genome Sequencing Center for Infectious Disease"/>
            <person name="Wu L."/>
            <person name="Ma J."/>
        </authorList>
    </citation>
    <scope>NUCLEOTIDE SEQUENCE [LARGE SCALE GENOMIC DNA]</scope>
    <source>
        <strain evidence="2">CCUG 57113</strain>
    </source>
</reference>
<evidence type="ECO:0000313" key="1">
    <source>
        <dbReference type="EMBL" id="MFC5472248.1"/>
    </source>
</evidence>
<dbReference type="Proteomes" id="UP001596105">
    <property type="component" value="Unassembled WGS sequence"/>
</dbReference>
<organism evidence="1 2">
    <name type="scientific">Cohnella suwonensis</name>
    <dbReference type="NCBI Taxonomy" id="696072"/>
    <lineage>
        <taxon>Bacteria</taxon>
        <taxon>Bacillati</taxon>
        <taxon>Bacillota</taxon>
        <taxon>Bacilli</taxon>
        <taxon>Bacillales</taxon>
        <taxon>Paenibacillaceae</taxon>
        <taxon>Cohnella</taxon>
    </lineage>
</organism>
<dbReference type="EMBL" id="JBHSMH010000120">
    <property type="protein sequence ID" value="MFC5472248.1"/>
    <property type="molecule type" value="Genomic_DNA"/>
</dbReference>
<keyword evidence="2" id="KW-1185">Reference proteome</keyword>
<sequence length="68" mass="7870">MNDPALMMRRLRARRKAEGVCIYCGGSLLTTTMCESCADKKRTVSVEAVMREKRRYPLYRKKKKSPAE</sequence>
<proteinExistence type="predicted"/>
<evidence type="ECO:0000313" key="2">
    <source>
        <dbReference type="Proteomes" id="UP001596105"/>
    </source>
</evidence>
<dbReference type="RefSeq" id="WP_209749829.1">
    <property type="nucleotide sequence ID" value="NZ_JBHSMH010000120.1"/>
</dbReference>
<accession>A0ABW0M2K0</accession>
<comment type="caution">
    <text evidence="1">The sequence shown here is derived from an EMBL/GenBank/DDBJ whole genome shotgun (WGS) entry which is preliminary data.</text>
</comment>
<gene>
    <name evidence="1" type="ORF">ACFPPD_26545</name>
</gene>